<gene>
    <name evidence="2" type="ORF">Scep_003625</name>
</gene>
<name>A0AAP0KQZ5_9MAGN</name>
<protein>
    <submittedName>
        <fullName evidence="2">Uncharacterized protein</fullName>
    </submittedName>
</protein>
<dbReference type="Proteomes" id="UP001419268">
    <property type="component" value="Unassembled WGS sequence"/>
</dbReference>
<accession>A0AAP0KQZ5</accession>
<comment type="caution">
    <text evidence="2">The sequence shown here is derived from an EMBL/GenBank/DDBJ whole genome shotgun (WGS) entry which is preliminary data.</text>
</comment>
<evidence type="ECO:0000256" key="1">
    <source>
        <dbReference type="SAM" id="MobiDB-lite"/>
    </source>
</evidence>
<evidence type="ECO:0000313" key="2">
    <source>
        <dbReference type="EMBL" id="KAK9157051.1"/>
    </source>
</evidence>
<reference evidence="2 3" key="1">
    <citation type="submission" date="2024-01" db="EMBL/GenBank/DDBJ databases">
        <title>Genome assemblies of Stephania.</title>
        <authorList>
            <person name="Yang L."/>
        </authorList>
    </citation>
    <scope>NUCLEOTIDE SEQUENCE [LARGE SCALE GENOMIC DNA]</scope>
    <source>
        <strain evidence="2">JXDWG</strain>
        <tissue evidence="2">Leaf</tissue>
    </source>
</reference>
<organism evidence="2 3">
    <name type="scientific">Stephania cephalantha</name>
    <dbReference type="NCBI Taxonomy" id="152367"/>
    <lineage>
        <taxon>Eukaryota</taxon>
        <taxon>Viridiplantae</taxon>
        <taxon>Streptophyta</taxon>
        <taxon>Embryophyta</taxon>
        <taxon>Tracheophyta</taxon>
        <taxon>Spermatophyta</taxon>
        <taxon>Magnoliopsida</taxon>
        <taxon>Ranunculales</taxon>
        <taxon>Menispermaceae</taxon>
        <taxon>Menispermoideae</taxon>
        <taxon>Cissampelideae</taxon>
        <taxon>Stephania</taxon>
    </lineage>
</organism>
<keyword evidence="3" id="KW-1185">Reference proteome</keyword>
<dbReference type="EMBL" id="JBBNAG010000002">
    <property type="protein sequence ID" value="KAK9157051.1"/>
    <property type="molecule type" value="Genomic_DNA"/>
</dbReference>
<dbReference type="AlphaFoldDB" id="A0AAP0KQZ5"/>
<evidence type="ECO:0000313" key="3">
    <source>
        <dbReference type="Proteomes" id="UP001419268"/>
    </source>
</evidence>
<sequence length="189" mass="21201">MLFLDLEMREFGDSELSIHEKGFQSRNIASDRKIGFRGSNLRDDDATETDGLFADLNRSDGKDLGFGKEISRDDNGRTYGLRWTPSGSRHRHATARGAGGGDGVGSSQLISSPNEPIELLRRDIQEEMQTHILRVMQDHTLTQDQLREVQGQLRCVEQTLMDRLRISFAPTPLIDVPADDSKSDDDLDN</sequence>
<feature type="region of interest" description="Disordered" evidence="1">
    <location>
        <begin position="77"/>
        <end position="111"/>
    </location>
</feature>
<proteinExistence type="predicted"/>